<dbReference type="SUPFAM" id="SSF46785">
    <property type="entry name" value="Winged helix' DNA-binding domain"/>
    <property type="match status" value="1"/>
</dbReference>
<dbReference type="EMBL" id="BSEN01000013">
    <property type="protein sequence ID" value="GLJ77158.1"/>
    <property type="molecule type" value="Genomic_DNA"/>
</dbReference>
<dbReference type="PROSITE" id="PS50949">
    <property type="entry name" value="HTH_GNTR"/>
    <property type="match status" value="1"/>
</dbReference>
<dbReference type="SMART" id="SM00895">
    <property type="entry name" value="FCD"/>
    <property type="match status" value="1"/>
</dbReference>
<dbReference type="InterPro" id="IPR011711">
    <property type="entry name" value="GntR_C"/>
</dbReference>
<name>A0A9W6M0A6_9MICO</name>
<dbReference type="RefSeq" id="WP_271177807.1">
    <property type="nucleotide sequence ID" value="NZ_BAAAJO010000004.1"/>
</dbReference>
<keyword evidence="6" id="KW-1185">Reference proteome</keyword>
<dbReference type="GO" id="GO:0003677">
    <property type="term" value="F:DNA binding"/>
    <property type="evidence" value="ECO:0007669"/>
    <property type="project" value="UniProtKB-KW"/>
</dbReference>
<keyword evidence="2" id="KW-0238">DNA-binding</keyword>
<organism evidence="5 6">
    <name type="scientific">Leifsonia poae</name>
    <dbReference type="NCBI Taxonomy" id="110933"/>
    <lineage>
        <taxon>Bacteria</taxon>
        <taxon>Bacillati</taxon>
        <taxon>Actinomycetota</taxon>
        <taxon>Actinomycetes</taxon>
        <taxon>Micrococcales</taxon>
        <taxon>Microbacteriaceae</taxon>
        <taxon>Leifsonia</taxon>
    </lineage>
</organism>
<comment type="caution">
    <text evidence="5">The sequence shown here is derived from an EMBL/GenBank/DDBJ whole genome shotgun (WGS) entry which is preliminary data.</text>
</comment>
<dbReference type="PANTHER" id="PTHR43537">
    <property type="entry name" value="TRANSCRIPTIONAL REGULATOR, GNTR FAMILY"/>
    <property type="match status" value="1"/>
</dbReference>
<dbReference type="PANTHER" id="PTHR43537:SF24">
    <property type="entry name" value="GLUCONATE OPERON TRANSCRIPTIONAL REPRESSOR"/>
    <property type="match status" value="1"/>
</dbReference>
<keyword evidence="3" id="KW-0804">Transcription</keyword>
<dbReference type="GO" id="GO:0003700">
    <property type="term" value="F:DNA-binding transcription factor activity"/>
    <property type="evidence" value="ECO:0007669"/>
    <property type="project" value="InterPro"/>
</dbReference>
<proteinExistence type="predicted"/>
<dbReference type="Gene3D" id="1.10.10.10">
    <property type="entry name" value="Winged helix-like DNA-binding domain superfamily/Winged helix DNA-binding domain"/>
    <property type="match status" value="1"/>
</dbReference>
<dbReference type="Pfam" id="PF00392">
    <property type="entry name" value="GntR"/>
    <property type="match status" value="1"/>
</dbReference>
<keyword evidence="1" id="KW-0805">Transcription regulation</keyword>
<evidence type="ECO:0000259" key="4">
    <source>
        <dbReference type="PROSITE" id="PS50949"/>
    </source>
</evidence>
<evidence type="ECO:0000256" key="2">
    <source>
        <dbReference type="ARBA" id="ARBA00023125"/>
    </source>
</evidence>
<dbReference type="InterPro" id="IPR036388">
    <property type="entry name" value="WH-like_DNA-bd_sf"/>
</dbReference>
<reference evidence="5" key="2">
    <citation type="submission" date="2023-01" db="EMBL/GenBank/DDBJ databases">
        <authorList>
            <person name="Sun Q."/>
            <person name="Evtushenko L."/>
        </authorList>
    </citation>
    <scope>NUCLEOTIDE SEQUENCE</scope>
    <source>
        <strain evidence="5">VKM Ac-1401</strain>
    </source>
</reference>
<gene>
    <name evidence="5" type="ORF">GCM10017584_27320</name>
</gene>
<dbReference type="SUPFAM" id="SSF48008">
    <property type="entry name" value="GntR ligand-binding domain-like"/>
    <property type="match status" value="1"/>
</dbReference>
<dbReference type="Gene3D" id="1.20.120.530">
    <property type="entry name" value="GntR ligand-binding domain-like"/>
    <property type="match status" value="1"/>
</dbReference>
<dbReference type="AlphaFoldDB" id="A0A9W6M0A6"/>
<dbReference type="Proteomes" id="UP001142372">
    <property type="component" value="Unassembled WGS sequence"/>
</dbReference>
<accession>A0A9W6M0A6</accession>
<sequence length="237" mass="25983">MSIEPVPGARFLPARRALADDVYDAVLALLMDQVIEPGSRASIDGIARQLNVSPTPVREALARLESEGLVVKQALKGYTAAPLLDSEGLRQLFEMRRLMEPYATRNAVGELTPETLSELAELCAAMHASGQAAQSGDDRFEDYKDFADQDAAFHRIIAEHSGNALLSDAIARLRSHMHQYRIYFKHGVVEETSGEHEAVLEALRAGRPAEAEKAMLDHITKSYKRISASLESAEEVG</sequence>
<dbReference type="Pfam" id="PF07729">
    <property type="entry name" value="FCD"/>
    <property type="match status" value="1"/>
</dbReference>
<reference evidence="5" key="1">
    <citation type="journal article" date="2014" name="Int. J. Syst. Evol. Microbiol.">
        <title>Complete genome sequence of Corynebacterium casei LMG S-19264T (=DSM 44701T), isolated from a smear-ripened cheese.</title>
        <authorList>
            <consortium name="US DOE Joint Genome Institute (JGI-PGF)"/>
            <person name="Walter F."/>
            <person name="Albersmeier A."/>
            <person name="Kalinowski J."/>
            <person name="Ruckert C."/>
        </authorList>
    </citation>
    <scope>NUCLEOTIDE SEQUENCE</scope>
    <source>
        <strain evidence="5">VKM Ac-1401</strain>
    </source>
</reference>
<evidence type="ECO:0000313" key="5">
    <source>
        <dbReference type="EMBL" id="GLJ77158.1"/>
    </source>
</evidence>
<evidence type="ECO:0000256" key="3">
    <source>
        <dbReference type="ARBA" id="ARBA00023163"/>
    </source>
</evidence>
<evidence type="ECO:0000256" key="1">
    <source>
        <dbReference type="ARBA" id="ARBA00023015"/>
    </source>
</evidence>
<evidence type="ECO:0000313" key="6">
    <source>
        <dbReference type="Proteomes" id="UP001142372"/>
    </source>
</evidence>
<protein>
    <submittedName>
        <fullName evidence="5">GntR family transcriptional regulator</fullName>
    </submittedName>
</protein>
<dbReference type="SMART" id="SM00345">
    <property type="entry name" value="HTH_GNTR"/>
    <property type="match status" value="1"/>
</dbReference>
<dbReference type="InterPro" id="IPR036390">
    <property type="entry name" value="WH_DNA-bd_sf"/>
</dbReference>
<feature type="domain" description="HTH gntR-type" evidence="4">
    <location>
        <begin position="16"/>
        <end position="83"/>
    </location>
</feature>
<dbReference type="InterPro" id="IPR008920">
    <property type="entry name" value="TF_FadR/GntR_C"/>
</dbReference>
<dbReference type="InterPro" id="IPR000524">
    <property type="entry name" value="Tscrpt_reg_HTH_GntR"/>
</dbReference>